<evidence type="ECO:0000256" key="1">
    <source>
        <dbReference type="ARBA" id="ARBA00004141"/>
    </source>
</evidence>
<comment type="subcellular location">
    <subcellularLocation>
        <location evidence="1">Membrane</location>
        <topology evidence="1">Multi-pass membrane protein</topology>
    </subcellularLocation>
</comment>
<feature type="transmembrane region" description="Helical" evidence="6">
    <location>
        <begin position="256"/>
        <end position="275"/>
    </location>
</feature>
<feature type="region of interest" description="Disordered" evidence="5">
    <location>
        <begin position="123"/>
        <end position="145"/>
    </location>
</feature>
<feature type="transmembrane region" description="Helical" evidence="6">
    <location>
        <begin position="229"/>
        <end position="250"/>
    </location>
</feature>
<accession>A0ABP0FF23</accession>
<gene>
    <name evidence="7" type="ORF">CVLEPA_LOCUS8212</name>
</gene>
<evidence type="ECO:0008006" key="9">
    <source>
        <dbReference type="Google" id="ProtNLM"/>
    </source>
</evidence>
<keyword evidence="4 6" id="KW-0472">Membrane</keyword>
<feature type="transmembrane region" description="Helical" evidence="6">
    <location>
        <begin position="40"/>
        <end position="60"/>
    </location>
</feature>
<keyword evidence="8" id="KW-1185">Reference proteome</keyword>
<evidence type="ECO:0000256" key="3">
    <source>
        <dbReference type="ARBA" id="ARBA00022989"/>
    </source>
</evidence>
<dbReference type="EMBL" id="CAWYQH010000046">
    <property type="protein sequence ID" value="CAK8678280.1"/>
    <property type="molecule type" value="Genomic_DNA"/>
</dbReference>
<dbReference type="PANTHER" id="PTHR11040">
    <property type="entry name" value="ZINC/IRON TRANSPORTER"/>
    <property type="match status" value="1"/>
</dbReference>
<reference evidence="7 8" key="1">
    <citation type="submission" date="2024-02" db="EMBL/GenBank/DDBJ databases">
        <authorList>
            <person name="Daric V."/>
            <person name="Darras S."/>
        </authorList>
    </citation>
    <scope>NUCLEOTIDE SEQUENCE [LARGE SCALE GENOMIC DNA]</scope>
</reference>
<proteinExistence type="predicted"/>
<comment type="caution">
    <text evidence="7">The sequence shown here is derived from an EMBL/GenBank/DDBJ whole genome shotgun (WGS) entry which is preliminary data.</text>
</comment>
<dbReference type="Proteomes" id="UP001642483">
    <property type="component" value="Unassembled WGS sequence"/>
</dbReference>
<evidence type="ECO:0000313" key="7">
    <source>
        <dbReference type="EMBL" id="CAK8678280.1"/>
    </source>
</evidence>
<dbReference type="Pfam" id="PF02535">
    <property type="entry name" value="Zip"/>
    <property type="match status" value="1"/>
</dbReference>
<evidence type="ECO:0000256" key="4">
    <source>
        <dbReference type="ARBA" id="ARBA00023136"/>
    </source>
</evidence>
<keyword evidence="3 6" id="KW-1133">Transmembrane helix</keyword>
<feature type="transmembrane region" description="Helical" evidence="6">
    <location>
        <begin position="287"/>
        <end position="311"/>
    </location>
</feature>
<dbReference type="PANTHER" id="PTHR11040:SF140">
    <property type="entry name" value="ZRT (ZRT), IRT- (IRT-) LIKE PROTEIN TRANSPORTER"/>
    <property type="match status" value="1"/>
</dbReference>
<evidence type="ECO:0000256" key="5">
    <source>
        <dbReference type="SAM" id="MobiDB-lite"/>
    </source>
</evidence>
<feature type="transmembrane region" description="Helical" evidence="6">
    <location>
        <begin position="356"/>
        <end position="375"/>
    </location>
</feature>
<organism evidence="7 8">
    <name type="scientific">Clavelina lepadiformis</name>
    <name type="common">Light-bulb sea squirt</name>
    <name type="synonym">Ascidia lepadiformis</name>
    <dbReference type="NCBI Taxonomy" id="159417"/>
    <lineage>
        <taxon>Eukaryota</taxon>
        <taxon>Metazoa</taxon>
        <taxon>Chordata</taxon>
        <taxon>Tunicata</taxon>
        <taxon>Ascidiacea</taxon>
        <taxon>Aplousobranchia</taxon>
        <taxon>Clavelinidae</taxon>
        <taxon>Clavelina</taxon>
    </lineage>
</organism>
<protein>
    <recommendedName>
        <fullName evidence="9">Zinc transporter ZIP1</fullName>
    </recommendedName>
</protein>
<name>A0ABP0FF23_CLALP</name>
<evidence type="ECO:0000256" key="2">
    <source>
        <dbReference type="ARBA" id="ARBA00022692"/>
    </source>
</evidence>
<sequence>MELLTEKIVFLLLLLALAFSAGFSPYVLRNRCLSPSSYRDVLLTLLNCISAGAFFATFFLHMLPEAQEELATVFHEDIHYPVTELLISLGFFFVMSVDQFVMARYGEKAKQTSMNECEIIENSQGTTAPHRTKHKPLLPTSDRPSSQDFPIYDSTAFLNENVNCVSNAGANATSTALLTANTGSSVDNRSLESTTGARLENIEESQQANHHSSNGHLHFDPNAQSSVRCLILLFALSIHALFEGLTIGFQTSASDLRTLMVTILIHKIALAFSYGISLVSNNSRLKFALASIFVFSIMAPIGVGVGTALNFTKDADVTIEKAVVVLQAFAVGTFVYVIFIEIIPREFLAETSHNRIKKMLSLFVGFSSIALLQLIPHEE</sequence>
<dbReference type="InterPro" id="IPR003689">
    <property type="entry name" value="ZIP"/>
</dbReference>
<keyword evidence="2 6" id="KW-0812">Transmembrane</keyword>
<feature type="transmembrane region" description="Helical" evidence="6">
    <location>
        <begin position="80"/>
        <end position="101"/>
    </location>
</feature>
<feature type="transmembrane region" description="Helical" evidence="6">
    <location>
        <begin position="323"/>
        <end position="344"/>
    </location>
</feature>
<evidence type="ECO:0000256" key="6">
    <source>
        <dbReference type="SAM" id="Phobius"/>
    </source>
</evidence>
<evidence type="ECO:0000313" key="8">
    <source>
        <dbReference type="Proteomes" id="UP001642483"/>
    </source>
</evidence>
<feature type="transmembrane region" description="Helical" evidence="6">
    <location>
        <begin position="6"/>
        <end position="28"/>
    </location>
</feature>